<proteinExistence type="predicted"/>
<feature type="chain" id="PRO_5031473480" evidence="2">
    <location>
        <begin position="28"/>
        <end position="354"/>
    </location>
</feature>
<evidence type="ECO:0000259" key="3">
    <source>
        <dbReference type="Pfam" id="PF12849"/>
    </source>
</evidence>
<dbReference type="Proteomes" id="UP000522313">
    <property type="component" value="Unassembled WGS sequence"/>
</dbReference>
<feature type="signal peptide" evidence="2">
    <location>
        <begin position="1"/>
        <end position="27"/>
    </location>
</feature>
<accession>A0A7X0MLX4</accession>
<evidence type="ECO:0000313" key="4">
    <source>
        <dbReference type="EMBL" id="MBB6503521.1"/>
    </source>
</evidence>
<dbReference type="Gene3D" id="3.40.190.10">
    <property type="entry name" value="Periplasmic binding protein-like II"/>
    <property type="match status" value="2"/>
</dbReference>
<sequence length="354" mass="37199">MSRFVQALAAMLPLALACGLAACVDQAAGGGAGARDQIRAVGSSTIYPFTTIVAERFLATVPHARPPVIESTGTGAGIRLFCAGVGAAHPDLVDASRRLRRGEYAECARHGVDQILEVQIGIDGIAFAEALQGPGMALTPADIYRALAAAPLGRRNTARLWRDVNPALPAIPIQVYGPPATSGTRDALAELILAKGCEAVEPDTLGMHERDPNAFATRCQRLREDGAYVDAGENDNLIVQKLRSNPNALGIFGYGYLEQNAGVVRGIPLSGVAPTYATIASGAYPGARPLFVYAKKAHLRAIPGLRAFLRQYSALWSAGGPLVKRGLIAAPPAVQRRAAAIIAHEVALDPRVLH</sequence>
<reference evidence="4 5" key="1">
    <citation type="submission" date="2020-08" db="EMBL/GenBank/DDBJ databases">
        <title>The Agave Microbiome: Exploring the role of microbial communities in plant adaptations to desert environments.</title>
        <authorList>
            <person name="Partida-Martinez L.P."/>
        </authorList>
    </citation>
    <scope>NUCLEOTIDE SEQUENCE [LARGE SCALE GENOMIC DNA]</scope>
    <source>
        <strain evidence="4 5">AS3.13</strain>
    </source>
</reference>
<dbReference type="AlphaFoldDB" id="A0A7X0MLX4"/>
<evidence type="ECO:0000313" key="5">
    <source>
        <dbReference type="Proteomes" id="UP000522313"/>
    </source>
</evidence>
<dbReference type="PANTHER" id="PTHR30570:SF1">
    <property type="entry name" value="PHOSPHATE-BINDING PROTEIN PSTS"/>
    <property type="match status" value="1"/>
</dbReference>
<protein>
    <submittedName>
        <fullName evidence="4">Phosphate transport system substrate-binding protein</fullName>
    </submittedName>
</protein>
<evidence type="ECO:0000256" key="1">
    <source>
        <dbReference type="ARBA" id="ARBA00022729"/>
    </source>
</evidence>
<gene>
    <name evidence="4" type="ORF">F4693_000474</name>
</gene>
<dbReference type="EMBL" id="JACHBT010000002">
    <property type="protein sequence ID" value="MBB6503521.1"/>
    <property type="molecule type" value="Genomic_DNA"/>
</dbReference>
<organism evidence="4 5">
    <name type="scientific">Sphingomonas endophytica</name>
    <dbReference type="NCBI Taxonomy" id="869719"/>
    <lineage>
        <taxon>Bacteria</taxon>
        <taxon>Pseudomonadati</taxon>
        <taxon>Pseudomonadota</taxon>
        <taxon>Alphaproteobacteria</taxon>
        <taxon>Sphingomonadales</taxon>
        <taxon>Sphingomonadaceae</taxon>
        <taxon>Sphingomonas</taxon>
    </lineage>
</organism>
<dbReference type="InterPro" id="IPR024370">
    <property type="entry name" value="PBP_domain"/>
</dbReference>
<dbReference type="PROSITE" id="PS51257">
    <property type="entry name" value="PROKAR_LIPOPROTEIN"/>
    <property type="match status" value="1"/>
</dbReference>
<keyword evidence="1 2" id="KW-0732">Signal</keyword>
<dbReference type="PANTHER" id="PTHR30570">
    <property type="entry name" value="PERIPLASMIC PHOSPHATE BINDING COMPONENT OF PHOSPHATE ABC TRANSPORTER"/>
    <property type="match status" value="1"/>
</dbReference>
<dbReference type="Pfam" id="PF12849">
    <property type="entry name" value="PBP_like_2"/>
    <property type="match status" value="1"/>
</dbReference>
<feature type="domain" description="PBP" evidence="3">
    <location>
        <begin position="30"/>
        <end position="309"/>
    </location>
</feature>
<comment type="caution">
    <text evidence="4">The sequence shown here is derived from an EMBL/GenBank/DDBJ whole genome shotgun (WGS) entry which is preliminary data.</text>
</comment>
<dbReference type="RefSeq" id="WP_184503976.1">
    <property type="nucleotide sequence ID" value="NZ_JACHBT010000002.1"/>
</dbReference>
<dbReference type="SUPFAM" id="SSF53850">
    <property type="entry name" value="Periplasmic binding protein-like II"/>
    <property type="match status" value="1"/>
</dbReference>
<reference evidence="4 5" key="2">
    <citation type="submission" date="2020-08" db="EMBL/GenBank/DDBJ databases">
        <authorList>
            <person name="Partida-Martinez L."/>
            <person name="Huntemann M."/>
            <person name="Clum A."/>
            <person name="Wang J."/>
            <person name="Palaniappan K."/>
            <person name="Ritter S."/>
            <person name="Chen I.-M."/>
            <person name="Stamatis D."/>
            <person name="Reddy T."/>
            <person name="O'Malley R."/>
            <person name="Daum C."/>
            <person name="Shapiro N."/>
            <person name="Ivanova N."/>
            <person name="Kyrpides N."/>
            <person name="Woyke T."/>
        </authorList>
    </citation>
    <scope>NUCLEOTIDE SEQUENCE [LARGE SCALE GENOMIC DNA]</scope>
    <source>
        <strain evidence="4 5">AS3.13</strain>
    </source>
</reference>
<dbReference type="InterPro" id="IPR050811">
    <property type="entry name" value="Phosphate_ABC_transporter"/>
</dbReference>
<name>A0A7X0MLX4_9SPHN</name>
<evidence type="ECO:0000256" key="2">
    <source>
        <dbReference type="SAM" id="SignalP"/>
    </source>
</evidence>